<dbReference type="PROSITE" id="PS50987">
    <property type="entry name" value="HTH_ARSR_2"/>
    <property type="match status" value="1"/>
</dbReference>
<sequence>MSYSMYAVSSINEEKVADIRQQLDQLPIAEATSFLKAIADHNRSQIVNALCLEEALCVCDIAALLDISMANASSHLRKLYKEDVVSSRKVGKQVYYSLQDHHVRTIMEMSLAHIAKKDE</sequence>
<evidence type="ECO:0000313" key="5">
    <source>
        <dbReference type="EMBL" id="TDM02244.1"/>
    </source>
</evidence>
<dbReference type="GO" id="GO:0003677">
    <property type="term" value="F:DNA binding"/>
    <property type="evidence" value="ECO:0007669"/>
    <property type="project" value="UniProtKB-KW"/>
</dbReference>
<evidence type="ECO:0000256" key="1">
    <source>
        <dbReference type="ARBA" id="ARBA00023015"/>
    </source>
</evidence>
<gene>
    <name evidence="5" type="ORF">ERX40_06735</name>
</gene>
<proteinExistence type="predicted"/>
<dbReference type="PANTHER" id="PTHR43132">
    <property type="entry name" value="ARSENICAL RESISTANCE OPERON REPRESSOR ARSR-RELATED"/>
    <property type="match status" value="1"/>
</dbReference>
<dbReference type="PRINTS" id="PR00778">
    <property type="entry name" value="HTHARSR"/>
</dbReference>
<keyword evidence="6" id="KW-1185">Reference proteome</keyword>
<comment type="caution">
    <text evidence="5">The sequence shown here is derived from an EMBL/GenBank/DDBJ whole genome shotgun (WGS) entry which is preliminary data.</text>
</comment>
<dbReference type="RefSeq" id="WP_133417731.1">
    <property type="nucleotide sequence ID" value="NZ_SCWD01000002.1"/>
</dbReference>
<keyword evidence="2" id="KW-0238">DNA-binding</keyword>
<dbReference type="SMART" id="SM00418">
    <property type="entry name" value="HTH_ARSR"/>
    <property type="match status" value="1"/>
</dbReference>
<dbReference type="EMBL" id="SCWD01000002">
    <property type="protein sequence ID" value="TDM02244.1"/>
    <property type="molecule type" value="Genomic_DNA"/>
</dbReference>
<keyword evidence="3" id="KW-0804">Transcription</keyword>
<dbReference type="InterPro" id="IPR011991">
    <property type="entry name" value="ArsR-like_HTH"/>
</dbReference>
<organism evidence="5 6">
    <name type="scientific">Macrococcus carouselicus</name>
    <dbReference type="NCBI Taxonomy" id="69969"/>
    <lineage>
        <taxon>Bacteria</taxon>
        <taxon>Bacillati</taxon>
        <taxon>Bacillota</taxon>
        <taxon>Bacilli</taxon>
        <taxon>Bacillales</taxon>
        <taxon>Staphylococcaceae</taxon>
        <taxon>Macrococcus</taxon>
    </lineage>
</organism>
<reference evidence="5 6" key="1">
    <citation type="submission" date="2019-01" db="EMBL/GenBank/DDBJ databases">
        <title>Draft genome sequences of the type strains of six Macrococcus species.</title>
        <authorList>
            <person name="Mazhar S."/>
            <person name="Altermann E."/>
            <person name="Hill C."/>
            <person name="Mcauliffe O."/>
        </authorList>
    </citation>
    <scope>NUCLEOTIDE SEQUENCE [LARGE SCALE GENOMIC DNA]</scope>
    <source>
        <strain evidence="5 6">ATCC 51828</strain>
    </source>
</reference>
<dbReference type="PANTHER" id="PTHR43132:SF6">
    <property type="entry name" value="HTH-TYPE TRANSCRIPTIONAL REPRESSOR CZRA"/>
    <property type="match status" value="1"/>
</dbReference>
<evidence type="ECO:0000313" key="6">
    <source>
        <dbReference type="Proteomes" id="UP000295280"/>
    </source>
</evidence>
<dbReference type="Gene3D" id="1.10.10.10">
    <property type="entry name" value="Winged helix-like DNA-binding domain superfamily/Winged helix DNA-binding domain"/>
    <property type="match status" value="1"/>
</dbReference>
<dbReference type="Proteomes" id="UP000295280">
    <property type="component" value="Unassembled WGS sequence"/>
</dbReference>
<dbReference type="InterPro" id="IPR036388">
    <property type="entry name" value="WH-like_DNA-bd_sf"/>
</dbReference>
<feature type="domain" description="HTH arsR-type" evidence="4">
    <location>
        <begin position="23"/>
        <end position="118"/>
    </location>
</feature>
<dbReference type="AlphaFoldDB" id="A0A9Q8CKF8"/>
<dbReference type="Pfam" id="PF01022">
    <property type="entry name" value="HTH_5"/>
    <property type="match status" value="1"/>
</dbReference>
<dbReference type="GO" id="GO:0003700">
    <property type="term" value="F:DNA-binding transcription factor activity"/>
    <property type="evidence" value="ECO:0007669"/>
    <property type="project" value="InterPro"/>
</dbReference>
<dbReference type="OrthoDB" id="9794330at2"/>
<dbReference type="SUPFAM" id="SSF46785">
    <property type="entry name" value="Winged helix' DNA-binding domain"/>
    <property type="match status" value="1"/>
</dbReference>
<name>A0A9Q8CKF8_9STAP</name>
<evidence type="ECO:0000256" key="2">
    <source>
        <dbReference type="ARBA" id="ARBA00023125"/>
    </source>
</evidence>
<dbReference type="InterPro" id="IPR036390">
    <property type="entry name" value="WH_DNA-bd_sf"/>
</dbReference>
<dbReference type="InterPro" id="IPR001845">
    <property type="entry name" value="HTH_ArsR_DNA-bd_dom"/>
</dbReference>
<dbReference type="NCBIfam" id="NF033788">
    <property type="entry name" value="HTH_metalloreg"/>
    <property type="match status" value="1"/>
</dbReference>
<protein>
    <submittedName>
        <fullName evidence="5">ArsR family transcriptional regulator</fullName>
    </submittedName>
</protein>
<accession>A0A9Q8CKF8</accession>
<dbReference type="CDD" id="cd00090">
    <property type="entry name" value="HTH_ARSR"/>
    <property type="match status" value="1"/>
</dbReference>
<evidence type="ECO:0000256" key="3">
    <source>
        <dbReference type="ARBA" id="ARBA00023163"/>
    </source>
</evidence>
<keyword evidence="1" id="KW-0805">Transcription regulation</keyword>
<dbReference type="InterPro" id="IPR051011">
    <property type="entry name" value="Metal_resp_trans_reg"/>
</dbReference>
<evidence type="ECO:0000259" key="4">
    <source>
        <dbReference type="PROSITE" id="PS50987"/>
    </source>
</evidence>